<keyword evidence="4 6" id="KW-0378">Hydrolase</keyword>
<feature type="active site" description="Nucleophile" evidence="7">
    <location>
        <position position="315"/>
    </location>
</feature>
<feature type="binding site" evidence="8">
    <location>
        <position position="119"/>
    </location>
    <ligand>
        <name>substrate</name>
    </ligand>
</feature>
<dbReference type="InterPro" id="IPR013529">
    <property type="entry name" value="Glyco_hydro_42_N"/>
</dbReference>
<keyword evidence="5 6" id="KW-0326">Glycosidase</keyword>
<evidence type="ECO:0000256" key="1">
    <source>
        <dbReference type="ARBA" id="ARBA00001412"/>
    </source>
</evidence>
<keyword evidence="9" id="KW-0862">Zinc</keyword>
<dbReference type="InterPro" id="IPR013780">
    <property type="entry name" value="Glyco_hydro_b"/>
</dbReference>
<feature type="domain" description="Beta-galactosidase trimerisation" evidence="11">
    <location>
        <begin position="403"/>
        <end position="604"/>
    </location>
</feature>
<dbReference type="InterPro" id="IPR013739">
    <property type="entry name" value="Beta_galactosidase_C"/>
</dbReference>
<dbReference type="GO" id="GO:0006012">
    <property type="term" value="P:galactose metabolic process"/>
    <property type="evidence" value="ECO:0007669"/>
    <property type="project" value="InterPro"/>
</dbReference>
<dbReference type="InterPro" id="IPR003476">
    <property type="entry name" value="Glyco_hydro_42"/>
</dbReference>
<evidence type="ECO:0000259" key="12">
    <source>
        <dbReference type="Pfam" id="PF08533"/>
    </source>
</evidence>
<comment type="catalytic activity">
    <reaction evidence="1 6">
        <text>Hydrolysis of terminal non-reducing beta-D-galactose residues in beta-D-galactosides.</text>
        <dbReference type="EC" id="3.2.1.23"/>
    </reaction>
</comment>
<organism evidence="13 14">
    <name type="scientific">Sanguibacter hominis ATCC BAA-789</name>
    <dbReference type="NCBI Taxonomy" id="1312740"/>
    <lineage>
        <taxon>Bacteria</taxon>
        <taxon>Bacillati</taxon>
        <taxon>Actinomycetota</taxon>
        <taxon>Actinomycetes</taxon>
        <taxon>Micrococcales</taxon>
        <taxon>Sanguibacteraceae</taxon>
        <taxon>Sanguibacter</taxon>
    </lineage>
</organism>
<evidence type="ECO:0000256" key="7">
    <source>
        <dbReference type="PIRSR" id="PIRSR001084-1"/>
    </source>
</evidence>
<dbReference type="InterPro" id="IPR017853">
    <property type="entry name" value="GH"/>
</dbReference>
<evidence type="ECO:0000256" key="5">
    <source>
        <dbReference type="ARBA" id="ARBA00023295"/>
    </source>
</evidence>
<dbReference type="Gene3D" id="3.20.20.80">
    <property type="entry name" value="Glycosidases"/>
    <property type="match status" value="1"/>
</dbReference>
<evidence type="ECO:0000313" key="14">
    <source>
        <dbReference type="Proteomes" id="UP000774283"/>
    </source>
</evidence>
<dbReference type="Pfam" id="PF08533">
    <property type="entry name" value="Glyco_hydro_42C"/>
    <property type="match status" value="1"/>
</dbReference>
<dbReference type="InterPro" id="IPR029062">
    <property type="entry name" value="Class_I_gatase-like"/>
</dbReference>
<gene>
    <name evidence="13" type="ORF">HF995_12940</name>
</gene>
<evidence type="ECO:0000256" key="9">
    <source>
        <dbReference type="PIRSR" id="PIRSR001084-3"/>
    </source>
</evidence>
<dbReference type="CDD" id="cd03143">
    <property type="entry name" value="A4_beta-galactosidase_middle_domain"/>
    <property type="match status" value="1"/>
</dbReference>
<feature type="domain" description="Glycoside hydrolase family 42 N-terminal" evidence="10">
    <location>
        <begin position="22"/>
        <end position="392"/>
    </location>
</feature>
<evidence type="ECO:0000256" key="3">
    <source>
        <dbReference type="ARBA" id="ARBA00012756"/>
    </source>
</evidence>
<dbReference type="PANTHER" id="PTHR36447:SF1">
    <property type="entry name" value="BETA-GALACTOSIDASE GANA"/>
    <property type="match status" value="1"/>
</dbReference>
<dbReference type="EC" id="3.2.1.23" evidence="3 6"/>
<evidence type="ECO:0000313" key="13">
    <source>
        <dbReference type="EMBL" id="NKX94163.1"/>
    </source>
</evidence>
<dbReference type="PIRSF" id="PIRSF001084">
    <property type="entry name" value="B-galactosidase"/>
    <property type="match status" value="1"/>
</dbReference>
<feature type="binding site" evidence="9">
    <location>
        <position position="168"/>
    </location>
    <ligand>
        <name>Zn(2+)</name>
        <dbReference type="ChEBI" id="CHEBI:29105"/>
    </ligand>
</feature>
<evidence type="ECO:0000259" key="10">
    <source>
        <dbReference type="Pfam" id="PF02449"/>
    </source>
</evidence>
<dbReference type="PANTHER" id="PTHR36447">
    <property type="entry name" value="BETA-GALACTOSIDASE GANA"/>
    <property type="match status" value="1"/>
</dbReference>
<dbReference type="GO" id="GO:0009341">
    <property type="term" value="C:beta-galactosidase complex"/>
    <property type="evidence" value="ECO:0007669"/>
    <property type="project" value="InterPro"/>
</dbReference>
<dbReference type="Proteomes" id="UP000774283">
    <property type="component" value="Unassembled WGS sequence"/>
</dbReference>
<feature type="binding site" evidence="8">
    <location>
        <position position="323"/>
    </location>
    <ligand>
        <name>substrate</name>
    </ligand>
</feature>
<dbReference type="Gene3D" id="2.60.40.1180">
    <property type="entry name" value="Golgi alpha-mannosidase II"/>
    <property type="match status" value="1"/>
</dbReference>
<feature type="active site" description="Proton donor" evidence="7">
    <location>
        <position position="158"/>
    </location>
</feature>
<evidence type="ECO:0000256" key="6">
    <source>
        <dbReference type="PIRNR" id="PIRNR001084"/>
    </source>
</evidence>
<dbReference type="Gene3D" id="3.40.50.880">
    <property type="match status" value="1"/>
</dbReference>
<evidence type="ECO:0000259" key="11">
    <source>
        <dbReference type="Pfam" id="PF08532"/>
    </source>
</evidence>
<feature type="binding site" evidence="8">
    <location>
        <position position="157"/>
    </location>
    <ligand>
        <name>substrate</name>
    </ligand>
</feature>
<dbReference type="RefSeq" id="WP_168448231.1">
    <property type="nucleotide sequence ID" value="NZ_JAAXOW010000005.1"/>
</dbReference>
<feature type="domain" description="Beta-galactosidase C-terminal" evidence="12">
    <location>
        <begin position="619"/>
        <end position="672"/>
    </location>
</feature>
<dbReference type="AlphaFoldDB" id="A0A9X5FL83"/>
<feature type="binding site" evidence="9">
    <location>
        <position position="123"/>
    </location>
    <ligand>
        <name>Zn(2+)</name>
        <dbReference type="ChEBI" id="CHEBI:29105"/>
    </ligand>
</feature>
<comment type="caution">
    <text evidence="13">The sequence shown here is derived from an EMBL/GenBank/DDBJ whole genome shotgun (WGS) entry which is preliminary data.</text>
</comment>
<comment type="similarity">
    <text evidence="2 6">Belongs to the glycosyl hydrolase 42 family.</text>
</comment>
<evidence type="ECO:0000256" key="2">
    <source>
        <dbReference type="ARBA" id="ARBA00005940"/>
    </source>
</evidence>
<dbReference type="SUPFAM" id="SSF52317">
    <property type="entry name" value="Class I glutamine amidotransferase-like"/>
    <property type="match status" value="1"/>
</dbReference>
<reference evidence="13 14" key="1">
    <citation type="submission" date="2020-04" db="EMBL/GenBank/DDBJ databases">
        <title>MicrobeNet Type strains.</title>
        <authorList>
            <person name="Nicholson A.C."/>
        </authorList>
    </citation>
    <scope>NUCLEOTIDE SEQUENCE [LARGE SCALE GENOMIC DNA]</scope>
    <source>
        <strain evidence="13 14">ATCC BAA-789</strain>
    </source>
</reference>
<dbReference type="GO" id="GO:0004565">
    <property type="term" value="F:beta-galactosidase activity"/>
    <property type="evidence" value="ECO:0007669"/>
    <property type="project" value="UniProtKB-EC"/>
</dbReference>
<dbReference type="Pfam" id="PF08532">
    <property type="entry name" value="Glyco_hydro_42M"/>
    <property type="match status" value="1"/>
</dbReference>
<accession>A0A9X5FL83</accession>
<sequence>MSFPRTRGTAALTGGGIVLGCDYNPEQWDRATWHEDAALMAEAGVDLVAINIFGWSRLEPRPGEYDWTDLDEVLDLLHDHGIRVNLGTGTASPPPWLSTRHPETLPVAADGTRRFPGGRQGYCPSSPVFRELSLQLVEQVATRYGNHPAVALWHVSNELGCHNALCWCDVSADAFRAWLRERYTTVDALNAAWGTSFWSQRYASWEEVGTPRATISFRNPGQTLDFHRFSSDTAREQLRAEAAVLRGLSSAPVTTNFMVTAHIRNLDYWTWTDDVDLVANDHYLDHRLADPVSERALAADLTRGLAGGDPWLLMETAPGAVNWQPVNLAHEAGGLTRAALTHVARGADGICFFQWRASRQGSEKFHSAMLPHAGTDSDGWRQILTLSADLDSLEEVVGSRVEADVALVFSWESWWAADGETRPSQATDYLTQVHDAYRALYDEGVSVDVVAPGADLSGYRLVVVPGLYLVRDAHAARLEDYVRSGGHALVTWFSGIVDEDDRVRLGGYPGAFRGLLGVRADEMKPVCPGQDLHLSDGGTARLWTESVRTTTATAVVTHVDGPSAGGPALTRNDHGDGVAWYLATAPDDATYRSVVRRLVDDAGVTRATDVLDDAHDARVEVVHRTRGDHRWTFVVNHGTEAVTYRGHGLELLTHEPVDGELTVPAGAARVVRVAPRRENEED</sequence>
<protein>
    <recommendedName>
        <fullName evidence="3 6">Beta-galactosidase</fullName>
        <shortName evidence="6">Beta-gal</shortName>
        <ecNumber evidence="3 6">3.2.1.23</ecNumber>
    </recommendedName>
</protein>
<dbReference type="SUPFAM" id="SSF51445">
    <property type="entry name" value="(Trans)glycosidases"/>
    <property type="match status" value="1"/>
</dbReference>
<feature type="binding site" evidence="9">
    <location>
        <position position="166"/>
    </location>
    <ligand>
        <name>Zn(2+)</name>
        <dbReference type="ChEBI" id="CHEBI:29105"/>
    </ligand>
</feature>
<evidence type="ECO:0000256" key="8">
    <source>
        <dbReference type="PIRSR" id="PIRSR001084-2"/>
    </source>
</evidence>
<evidence type="ECO:0000256" key="4">
    <source>
        <dbReference type="ARBA" id="ARBA00022801"/>
    </source>
</evidence>
<keyword evidence="14" id="KW-1185">Reference proteome</keyword>
<dbReference type="Pfam" id="PF02449">
    <property type="entry name" value="Glyco_hydro_42"/>
    <property type="match status" value="1"/>
</dbReference>
<keyword evidence="9" id="KW-0479">Metal-binding</keyword>
<dbReference type="InterPro" id="IPR013738">
    <property type="entry name" value="Beta_galactosidase_Trimer"/>
</dbReference>
<dbReference type="GO" id="GO:0046872">
    <property type="term" value="F:metal ion binding"/>
    <property type="evidence" value="ECO:0007669"/>
    <property type="project" value="UniProtKB-KW"/>
</dbReference>
<dbReference type="EMBL" id="JAAXOW010000005">
    <property type="protein sequence ID" value="NKX94163.1"/>
    <property type="molecule type" value="Genomic_DNA"/>
</dbReference>
<dbReference type="PROSITE" id="PS51257">
    <property type="entry name" value="PROKAR_LIPOPROTEIN"/>
    <property type="match status" value="1"/>
</dbReference>
<proteinExistence type="inferred from homology"/>
<name>A0A9X5FL83_9MICO</name>